<dbReference type="EMBL" id="JAPFFF010000002">
    <property type="protein sequence ID" value="KAK8896218.1"/>
    <property type="molecule type" value="Genomic_DNA"/>
</dbReference>
<proteinExistence type="predicted"/>
<organism evidence="4 5">
    <name type="scientific">Tritrichomonas musculus</name>
    <dbReference type="NCBI Taxonomy" id="1915356"/>
    <lineage>
        <taxon>Eukaryota</taxon>
        <taxon>Metamonada</taxon>
        <taxon>Parabasalia</taxon>
        <taxon>Tritrichomonadida</taxon>
        <taxon>Tritrichomonadidae</taxon>
        <taxon>Tritrichomonas</taxon>
    </lineage>
</organism>
<dbReference type="InterPro" id="IPR001155">
    <property type="entry name" value="OxRdtase_FMN_N"/>
</dbReference>
<dbReference type="InterPro" id="IPR051799">
    <property type="entry name" value="NADH_flavin_oxidoreductase"/>
</dbReference>
<evidence type="ECO:0000313" key="4">
    <source>
        <dbReference type="EMBL" id="KAK8896218.1"/>
    </source>
</evidence>
<evidence type="ECO:0000259" key="3">
    <source>
        <dbReference type="Pfam" id="PF00724"/>
    </source>
</evidence>
<dbReference type="Pfam" id="PF00724">
    <property type="entry name" value="Oxidored_FMN"/>
    <property type="match status" value="1"/>
</dbReference>
<dbReference type="PANTHER" id="PTHR43656:SF2">
    <property type="entry name" value="BINDING OXIDOREDUCTASE, PUTATIVE (AFU_ORTHOLOGUE AFUA_2G08260)-RELATED"/>
    <property type="match status" value="1"/>
</dbReference>
<gene>
    <name evidence="4" type="ORF">M9Y10_014113</name>
</gene>
<sequence>MLQSEKKCFTPFSIGKLVIPNRFIRSATFENLEDKDFMPSPELFNMTKKIAYGECGLIIPGFVFPLESEKSLMAWAPTIKEIHQNTKSKFFFQLCHRGIKSFPETTKDGIPAGASGYLPGTRDLTNSEIEEIIQNFVIAAKNSKKSGADGIQLHGAHGFLISAFLSPYMNRRSDKWGGNDENRLRFLYEIASSIRSILPDYPVSIKINGDDCIKNDHSGFFGLKPSLCGYYVKKLNDHKLIDMFEISSGIEHILDTRNIPYGKNKGEPFEYKGFEYFDGYNAPYASVIRRMAPNAVLSIVGGLRRFVHMEALIENNECDFISLCRPFIRNPNIVKDFRTEKSKKSDCISCGGCLFTMRDGPVHCVRN</sequence>
<evidence type="ECO:0000256" key="2">
    <source>
        <dbReference type="ARBA" id="ARBA00023002"/>
    </source>
</evidence>
<accession>A0ABR2KYU6</accession>
<evidence type="ECO:0000313" key="5">
    <source>
        <dbReference type="Proteomes" id="UP001470230"/>
    </source>
</evidence>
<reference evidence="4 5" key="1">
    <citation type="submission" date="2024-04" db="EMBL/GenBank/DDBJ databases">
        <title>Tritrichomonas musculus Genome.</title>
        <authorList>
            <person name="Alves-Ferreira E."/>
            <person name="Grigg M."/>
            <person name="Lorenzi H."/>
            <person name="Galac M."/>
        </authorList>
    </citation>
    <scope>NUCLEOTIDE SEQUENCE [LARGE SCALE GENOMIC DNA]</scope>
    <source>
        <strain evidence="4 5">EAF2021</strain>
    </source>
</reference>
<feature type="domain" description="NADH:flavin oxidoreductase/NADH oxidase N-terminal" evidence="3">
    <location>
        <begin position="9"/>
        <end position="337"/>
    </location>
</feature>
<evidence type="ECO:0000256" key="1">
    <source>
        <dbReference type="ARBA" id="ARBA00022630"/>
    </source>
</evidence>
<dbReference type="PANTHER" id="PTHR43656">
    <property type="entry name" value="BINDING OXIDOREDUCTASE, PUTATIVE (AFU_ORTHOLOGUE AFUA_2G08260)-RELATED"/>
    <property type="match status" value="1"/>
</dbReference>
<keyword evidence="5" id="KW-1185">Reference proteome</keyword>
<keyword evidence="1" id="KW-0285">Flavoprotein</keyword>
<dbReference type="InterPro" id="IPR013785">
    <property type="entry name" value="Aldolase_TIM"/>
</dbReference>
<name>A0ABR2KYU6_9EUKA</name>
<dbReference type="Proteomes" id="UP001470230">
    <property type="component" value="Unassembled WGS sequence"/>
</dbReference>
<protein>
    <recommendedName>
        <fullName evidence="3">NADH:flavin oxidoreductase/NADH oxidase N-terminal domain-containing protein</fullName>
    </recommendedName>
</protein>
<dbReference type="SUPFAM" id="SSF51395">
    <property type="entry name" value="FMN-linked oxidoreductases"/>
    <property type="match status" value="1"/>
</dbReference>
<keyword evidence="2" id="KW-0560">Oxidoreductase</keyword>
<comment type="caution">
    <text evidence="4">The sequence shown here is derived from an EMBL/GenBank/DDBJ whole genome shotgun (WGS) entry which is preliminary data.</text>
</comment>
<dbReference type="Gene3D" id="3.20.20.70">
    <property type="entry name" value="Aldolase class I"/>
    <property type="match status" value="1"/>
</dbReference>
<dbReference type="CDD" id="cd02803">
    <property type="entry name" value="OYE_like_FMN_family"/>
    <property type="match status" value="1"/>
</dbReference>